<dbReference type="GeneID" id="15803788"/>
<dbReference type="InterPro" id="IPR041667">
    <property type="entry name" value="Cupin_8"/>
</dbReference>
<evidence type="ECO:0000313" key="2">
    <source>
        <dbReference type="EMBL" id="AFZ79361.1"/>
    </source>
</evidence>
<evidence type="ECO:0000313" key="3">
    <source>
        <dbReference type="Proteomes" id="UP000031512"/>
    </source>
</evidence>
<dbReference type="SUPFAM" id="SSF51197">
    <property type="entry name" value="Clavaminate synthase-like"/>
    <property type="match status" value="1"/>
</dbReference>
<feature type="domain" description="JmjC" evidence="1">
    <location>
        <begin position="113"/>
        <end position="265"/>
    </location>
</feature>
<dbReference type="PROSITE" id="PS51184">
    <property type="entry name" value="JMJC"/>
    <property type="match status" value="1"/>
</dbReference>
<dbReference type="eggNOG" id="KOG2132">
    <property type="taxonomic scope" value="Eukaryota"/>
</dbReference>
<accession>L0AWF4</accession>
<dbReference type="EMBL" id="CP001669">
    <property type="protein sequence ID" value="AFZ79361.1"/>
    <property type="molecule type" value="Genomic_DNA"/>
</dbReference>
<name>L0AWF4_THEEQ</name>
<reference evidence="2 3" key="1">
    <citation type="journal article" date="2012" name="BMC Genomics">
        <title>Comparative genomic analysis and phylogenetic position of Theileria equi.</title>
        <authorList>
            <person name="Kappmeyer L.S."/>
            <person name="Thiagarajan M."/>
            <person name="Herndon D.R."/>
            <person name="Ramsay J.D."/>
            <person name="Caler E."/>
            <person name="Djikeng A."/>
            <person name="Gillespie J.J."/>
            <person name="Lau A.O."/>
            <person name="Roalson E.H."/>
            <person name="Silva J.C."/>
            <person name="Silva M.G."/>
            <person name="Suarez C.E."/>
            <person name="Ueti M.W."/>
            <person name="Nene V.M."/>
            <person name="Mealey R.H."/>
            <person name="Knowles D.P."/>
            <person name="Brayton K.A."/>
        </authorList>
    </citation>
    <scope>NUCLEOTIDE SEQUENCE [LARGE SCALE GENOMIC DNA]</scope>
    <source>
        <strain evidence="2 3">WA</strain>
    </source>
</reference>
<keyword evidence="3" id="KW-1185">Reference proteome</keyword>
<dbReference type="RefSeq" id="XP_004829027.1">
    <property type="nucleotide sequence ID" value="XM_004828970.1"/>
</dbReference>
<dbReference type="Gene3D" id="2.60.120.650">
    <property type="entry name" value="Cupin"/>
    <property type="match status" value="1"/>
</dbReference>
<dbReference type="PANTHER" id="PTHR12461:SF105">
    <property type="entry name" value="HYPOXIA-INDUCIBLE FACTOR 1-ALPHA INHIBITOR"/>
    <property type="match status" value="1"/>
</dbReference>
<protein>
    <recommendedName>
        <fullName evidence="1">JmjC domain-containing protein</fullName>
    </recommendedName>
</protein>
<dbReference type="AlphaFoldDB" id="L0AWF4"/>
<dbReference type="KEGG" id="beq:BEWA_022090"/>
<proteinExistence type="predicted"/>
<dbReference type="Pfam" id="PF13621">
    <property type="entry name" value="Cupin_8"/>
    <property type="match status" value="1"/>
</dbReference>
<sequence length="308" mass="34857">MREIKSVPKDADLASLVNELEPFLITGHSGQDLGMCLEEWTPSKLKEVLKDCRVSVHVSREQSLNFVLRNFEYQFMTIAEMLDRIARSRETGEFLYYRSLGTRPRKDPATLVSVHPYLEETFQVPQNIANLIGDSHFSVHSTVFRISQVGIELWTHYDALDNFLVQVRGEKNVLLFPPSSLHKLKIVDTSSPFQGVCHGHPDLDYKDAIKAKLLPGDVLFIPAAWSHSVYSVPEDSQGDICISVNTFLSRSDVQYTSKNVYGNEDPPPMRKACDALNGEFLKLCQQLPRNLQDAFWSKIASIALSKLE</sequence>
<organism evidence="2 3">
    <name type="scientific">Theileria equi strain WA</name>
    <dbReference type="NCBI Taxonomy" id="1537102"/>
    <lineage>
        <taxon>Eukaryota</taxon>
        <taxon>Sar</taxon>
        <taxon>Alveolata</taxon>
        <taxon>Apicomplexa</taxon>
        <taxon>Aconoidasida</taxon>
        <taxon>Piroplasmida</taxon>
        <taxon>Theileriidae</taxon>
        <taxon>Theileria</taxon>
    </lineage>
</organism>
<evidence type="ECO:0000259" key="1">
    <source>
        <dbReference type="PROSITE" id="PS51184"/>
    </source>
</evidence>
<dbReference type="PANTHER" id="PTHR12461">
    <property type="entry name" value="HYPOXIA-INDUCIBLE FACTOR 1 ALPHA INHIBITOR-RELATED"/>
    <property type="match status" value="1"/>
</dbReference>
<dbReference type="STRING" id="1537102.L0AWF4"/>
<gene>
    <name evidence="2" type="ORF">BEWA_022090</name>
</gene>
<dbReference type="InterPro" id="IPR003347">
    <property type="entry name" value="JmjC_dom"/>
</dbReference>
<dbReference type="OrthoDB" id="263283at2759"/>
<dbReference type="VEuPathDB" id="PiroplasmaDB:BEWA_022090"/>
<dbReference type="Proteomes" id="UP000031512">
    <property type="component" value="Chromosome 1"/>
</dbReference>